<evidence type="ECO:0000256" key="7">
    <source>
        <dbReference type="ARBA" id="ARBA00022490"/>
    </source>
</evidence>
<gene>
    <name evidence="15" type="primary">pip</name>
    <name evidence="15" type="ORF">KME65_18325</name>
</gene>
<dbReference type="PIRSF" id="PIRSF006431">
    <property type="entry name" value="Pept_S33"/>
    <property type="match status" value="1"/>
</dbReference>
<comment type="caution">
    <text evidence="15">The sequence shown here is derived from an EMBL/GenBank/DDBJ whole genome shotgun (WGS) entry which is preliminary data.</text>
</comment>
<evidence type="ECO:0000256" key="2">
    <source>
        <dbReference type="ARBA" id="ARBA00004496"/>
    </source>
</evidence>
<dbReference type="NCBIfam" id="TIGR01249">
    <property type="entry name" value="pro_imino_pep_1"/>
    <property type="match status" value="1"/>
</dbReference>
<dbReference type="Pfam" id="PF00561">
    <property type="entry name" value="Abhydrolase_1"/>
    <property type="match status" value="1"/>
</dbReference>
<dbReference type="GO" id="GO:0005737">
    <property type="term" value="C:cytoplasm"/>
    <property type="evidence" value="ECO:0007669"/>
    <property type="project" value="UniProtKB-SubCell"/>
</dbReference>
<dbReference type="PRINTS" id="PR00793">
    <property type="entry name" value="PROAMNOPTASE"/>
</dbReference>
<feature type="active site" evidence="12">
    <location>
        <position position="271"/>
    </location>
</feature>
<dbReference type="SUPFAM" id="SSF53474">
    <property type="entry name" value="alpha/beta-Hydrolases"/>
    <property type="match status" value="1"/>
</dbReference>
<dbReference type="EC" id="3.4.11.5" evidence="4 11"/>
<evidence type="ECO:0000256" key="10">
    <source>
        <dbReference type="ARBA" id="ARBA00029605"/>
    </source>
</evidence>
<keyword evidence="7 11" id="KW-0963">Cytoplasm</keyword>
<keyword evidence="6 11" id="KW-0031">Aminopeptidase</keyword>
<dbReference type="PRINTS" id="PR00111">
    <property type="entry name" value="ABHYDROLASE"/>
</dbReference>
<comment type="catalytic activity">
    <reaction evidence="1 11 13">
        <text>Release of N-terminal proline from a peptide.</text>
        <dbReference type="EC" id="3.4.11.5"/>
    </reaction>
</comment>
<dbReference type="GO" id="GO:0006508">
    <property type="term" value="P:proteolysis"/>
    <property type="evidence" value="ECO:0007669"/>
    <property type="project" value="UniProtKB-KW"/>
</dbReference>
<dbReference type="Gene3D" id="3.40.50.1820">
    <property type="entry name" value="alpha/beta hydrolase"/>
    <property type="match status" value="1"/>
</dbReference>
<dbReference type="Proteomes" id="UP000770889">
    <property type="component" value="Unassembled WGS sequence"/>
</dbReference>
<evidence type="ECO:0000256" key="6">
    <source>
        <dbReference type="ARBA" id="ARBA00022438"/>
    </source>
</evidence>
<evidence type="ECO:0000256" key="1">
    <source>
        <dbReference type="ARBA" id="ARBA00001585"/>
    </source>
</evidence>
<comment type="subcellular location">
    <subcellularLocation>
        <location evidence="2 11">Cytoplasm</location>
    </subcellularLocation>
</comment>
<evidence type="ECO:0000256" key="8">
    <source>
        <dbReference type="ARBA" id="ARBA00022670"/>
    </source>
</evidence>
<accession>A0A944QWA8</accession>
<dbReference type="EMBL" id="JAHHGM010000023">
    <property type="protein sequence ID" value="MBT2990920.1"/>
    <property type="molecule type" value="Genomic_DNA"/>
</dbReference>
<feature type="domain" description="AB hydrolase-1" evidence="14">
    <location>
        <begin position="36"/>
        <end position="301"/>
    </location>
</feature>
<evidence type="ECO:0000256" key="9">
    <source>
        <dbReference type="ARBA" id="ARBA00022801"/>
    </source>
</evidence>
<evidence type="ECO:0000256" key="3">
    <source>
        <dbReference type="ARBA" id="ARBA00010088"/>
    </source>
</evidence>
<evidence type="ECO:0000256" key="12">
    <source>
        <dbReference type="PIRSR" id="PIRSR006431-1"/>
    </source>
</evidence>
<dbReference type="AlphaFoldDB" id="A0A944QWA8"/>
<feature type="active site" description="Nucleophile" evidence="12">
    <location>
        <position position="110"/>
    </location>
</feature>
<evidence type="ECO:0000313" key="15">
    <source>
        <dbReference type="EMBL" id="MBT2990920.1"/>
    </source>
</evidence>
<proteinExistence type="inferred from homology"/>
<evidence type="ECO:0000256" key="11">
    <source>
        <dbReference type="PIRNR" id="PIRNR006431"/>
    </source>
</evidence>
<protein>
    <recommendedName>
        <fullName evidence="5 11">Proline iminopeptidase</fullName>
        <shortName evidence="11">PIP</shortName>
        <ecNumber evidence="4 11">3.4.11.5</ecNumber>
    </recommendedName>
    <alternativeName>
        <fullName evidence="10 11">Prolyl aminopeptidase</fullName>
    </alternativeName>
</protein>
<comment type="similarity">
    <text evidence="3 11 13">Belongs to the peptidase S33 family.</text>
</comment>
<feature type="active site" description="Proton donor" evidence="12">
    <location>
        <position position="299"/>
    </location>
</feature>
<sequence>MRALYPHAEPYAVHRIAVDEPHQIFLEECGNPRGVPVVFLHGGPGSGCSPDHRRYFDPEFFRIILVDQRGSGRSQPLGETAANTTRDLVYDMESIRRHLGIERWMLFGGSWGATLALVYALTHPDHILGMVLRGSFLAREEDLEWFLVGLRRLLPSAWEQLTRGIAGCRELGSLIDWYHAALHGEDRQRSLDAARRWSEWGGQVVNWHKPGSGENGGRGDESEEQLEQLLAKVRIETHYARHRYFIRENEILDRLDLLPGVPVSIIHGRYDLTCIMESAWLLHRAIPGSRLVEVSDAGHLIDDPAMISALVEETDRVRDFL</sequence>
<dbReference type="InterPro" id="IPR029058">
    <property type="entry name" value="AB_hydrolase_fold"/>
</dbReference>
<dbReference type="InterPro" id="IPR002410">
    <property type="entry name" value="Peptidase_S33"/>
</dbReference>
<dbReference type="GO" id="GO:0004177">
    <property type="term" value="F:aminopeptidase activity"/>
    <property type="evidence" value="ECO:0007669"/>
    <property type="project" value="UniProtKB-UniRule"/>
</dbReference>
<evidence type="ECO:0000256" key="4">
    <source>
        <dbReference type="ARBA" id="ARBA00012568"/>
    </source>
</evidence>
<evidence type="ECO:0000256" key="5">
    <source>
        <dbReference type="ARBA" id="ARBA00021843"/>
    </source>
</evidence>
<evidence type="ECO:0000313" key="16">
    <source>
        <dbReference type="Proteomes" id="UP000770889"/>
    </source>
</evidence>
<name>A0A944QWA8_9GAMM</name>
<dbReference type="PANTHER" id="PTHR43722:SF1">
    <property type="entry name" value="PROLINE IMINOPEPTIDASE"/>
    <property type="match status" value="1"/>
</dbReference>
<evidence type="ECO:0000259" key="14">
    <source>
        <dbReference type="Pfam" id="PF00561"/>
    </source>
</evidence>
<dbReference type="InterPro" id="IPR000073">
    <property type="entry name" value="AB_hydrolase_1"/>
</dbReference>
<keyword evidence="9 11" id="KW-0378">Hydrolase</keyword>
<reference evidence="15 16" key="1">
    <citation type="submission" date="2021-05" db="EMBL/GenBank/DDBJ databases">
        <title>Genetic and Functional Diversity in Clade A Lucinid endosymbionts from the Bahamas.</title>
        <authorList>
            <person name="Giani N.M."/>
            <person name="Engel A.S."/>
            <person name="Campbell B.J."/>
        </authorList>
    </citation>
    <scope>NUCLEOTIDE SEQUENCE [LARGE SCALE GENOMIC DNA]</scope>
    <source>
        <strain evidence="15">LUC16012Gg_MoonRockCtena</strain>
    </source>
</reference>
<dbReference type="PANTHER" id="PTHR43722">
    <property type="entry name" value="PROLINE IMINOPEPTIDASE"/>
    <property type="match status" value="1"/>
</dbReference>
<evidence type="ECO:0000256" key="13">
    <source>
        <dbReference type="RuleBase" id="RU003421"/>
    </source>
</evidence>
<dbReference type="InterPro" id="IPR005944">
    <property type="entry name" value="Pro_iminopeptidase"/>
</dbReference>
<organism evidence="15 16">
    <name type="scientific">Candidatus Thiodiazotropha taylori</name>
    <dbReference type="NCBI Taxonomy" id="2792791"/>
    <lineage>
        <taxon>Bacteria</taxon>
        <taxon>Pseudomonadati</taxon>
        <taxon>Pseudomonadota</taxon>
        <taxon>Gammaproteobacteria</taxon>
        <taxon>Chromatiales</taxon>
        <taxon>Sedimenticolaceae</taxon>
        <taxon>Candidatus Thiodiazotropha</taxon>
    </lineage>
</organism>
<keyword evidence="8 11" id="KW-0645">Protease</keyword>